<feature type="domain" description="EGF-like" evidence="8">
    <location>
        <begin position="295"/>
        <end position="335"/>
    </location>
</feature>
<comment type="caution">
    <text evidence="6">Lacks conserved residue(s) required for the propagation of feature annotation.</text>
</comment>
<evidence type="ECO:0000256" key="4">
    <source>
        <dbReference type="ARBA" id="ARBA00022737"/>
    </source>
</evidence>
<evidence type="ECO:0000256" key="6">
    <source>
        <dbReference type="PROSITE-ProRule" id="PRU00076"/>
    </source>
</evidence>
<comment type="subcellular location">
    <subcellularLocation>
        <location evidence="1">Membrane</location>
        <topology evidence="1">Single-pass membrane protein</topology>
    </subcellularLocation>
</comment>
<keyword evidence="2 6" id="KW-0245">EGF-like domain</keyword>
<dbReference type="GO" id="GO:0016020">
    <property type="term" value="C:membrane"/>
    <property type="evidence" value="ECO:0007669"/>
    <property type="project" value="UniProtKB-SubCell"/>
</dbReference>
<feature type="signal peptide" evidence="7">
    <location>
        <begin position="1"/>
        <end position="25"/>
    </location>
</feature>
<name>A0AAV1R5F0_9ROSI</name>
<dbReference type="PROSITE" id="PS50026">
    <property type="entry name" value="EGF_3"/>
    <property type="match status" value="1"/>
</dbReference>
<dbReference type="PANTHER" id="PTHR33491">
    <property type="entry name" value="OSJNBA0016N04.9 PROTEIN"/>
    <property type="match status" value="1"/>
</dbReference>
<evidence type="ECO:0000256" key="5">
    <source>
        <dbReference type="ARBA" id="ARBA00023157"/>
    </source>
</evidence>
<dbReference type="FunFam" id="2.10.25.10:FF:000038">
    <property type="entry name" value="Fibrillin 2"/>
    <property type="match status" value="1"/>
</dbReference>
<protein>
    <recommendedName>
        <fullName evidence="8">EGF-like domain-containing protein</fullName>
    </recommendedName>
</protein>
<comment type="caution">
    <text evidence="9">The sequence shown here is derived from an EMBL/GenBank/DDBJ whole genome shotgun (WGS) entry which is preliminary data.</text>
</comment>
<dbReference type="SMART" id="SM00181">
    <property type="entry name" value="EGF"/>
    <property type="match status" value="2"/>
</dbReference>
<evidence type="ECO:0000256" key="3">
    <source>
        <dbReference type="ARBA" id="ARBA00022729"/>
    </source>
</evidence>
<dbReference type="InterPro" id="IPR000152">
    <property type="entry name" value="EGF-type_Asp/Asn_hydroxyl_site"/>
</dbReference>
<feature type="chain" id="PRO_5043729565" description="EGF-like domain-containing protein" evidence="7">
    <location>
        <begin position="26"/>
        <end position="437"/>
    </location>
</feature>
<dbReference type="Pfam" id="PF13947">
    <property type="entry name" value="GUB_WAK_bind"/>
    <property type="match status" value="1"/>
</dbReference>
<keyword evidence="3 7" id="KW-0732">Signal</keyword>
<dbReference type="Gene3D" id="2.10.25.10">
    <property type="entry name" value="Laminin"/>
    <property type="match status" value="2"/>
</dbReference>
<dbReference type="InterPro" id="IPR018097">
    <property type="entry name" value="EGF_Ca-bd_CS"/>
</dbReference>
<organism evidence="9 10">
    <name type="scientific">Dovyalis caffra</name>
    <dbReference type="NCBI Taxonomy" id="77055"/>
    <lineage>
        <taxon>Eukaryota</taxon>
        <taxon>Viridiplantae</taxon>
        <taxon>Streptophyta</taxon>
        <taxon>Embryophyta</taxon>
        <taxon>Tracheophyta</taxon>
        <taxon>Spermatophyta</taxon>
        <taxon>Magnoliopsida</taxon>
        <taxon>eudicotyledons</taxon>
        <taxon>Gunneridae</taxon>
        <taxon>Pentapetalae</taxon>
        <taxon>rosids</taxon>
        <taxon>fabids</taxon>
        <taxon>Malpighiales</taxon>
        <taxon>Salicaceae</taxon>
        <taxon>Flacourtieae</taxon>
        <taxon>Dovyalis</taxon>
    </lineage>
</organism>
<evidence type="ECO:0000256" key="1">
    <source>
        <dbReference type="ARBA" id="ARBA00004167"/>
    </source>
</evidence>
<evidence type="ECO:0000256" key="2">
    <source>
        <dbReference type="ARBA" id="ARBA00022536"/>
    </source>
</evidence>
<reference evidence="9 10" key="1">
    <citation type="submission" date="2024-01" db="EMBL/GenBank/DDBJ databases">
        <authorList>
            <person name="Waweru B."/>
        </authorList>
    </citation>
    <scope>NUCLEOTIDE SEQUENCE [LARGE SCALE GENOMIC DNA]</scope>
</reference>
<gene>
    <name evidence="9" type="ORF">DCAF_LOCUS6981</name>
</gene>
<proteinExistence type="predicted"/>
<keyword evidence="5" id="KW-1015">Disulfide bond</keyword>
<dbReference type="SMART" id="SM00179">
    <property type="entry name" value="EGF_CA"/>
    <property type="match status" value="1"/>
</dbReference>
<dbReference type="FunFam" id="2.10.25.10:FF:000628">
    <property type="entry name" value="Wall-associated receptor kinase 2"/>
    <property type="match status" value="1"/>
</dbReference>
<sequence>MILQIMQVSWLMMLFLSWPITAATAGPDVKPGCQEKCGNVSVPYPFGIGVSKCAMNTHFFLNCTNNTEGHPELWLGRNILARNISVLEGTITVSIFTAFDYYNKIEEKTHSFSQSVSLGSGPFMFSDTRNIFTAIGCDTVAAVTNEESTYGAACMSLCTEYVNMSDANPCSGSGCCQTSIPKGLKSLDISLSSYYNYTKVSDFNLCGFAFLADKSSLKLSDWLLSRIPNYVNDTSDIVVEWGVKNETCEQARANASYYACGTNANCTYPQNGVGYRCLCNEGFEGNPYLQEGCQDIDECQDPIKYPCEGTCKNTIGNYKCLCPLGMHGDGKKGCQGFGISTIIAADESEIDEIEAVAELAKGCLNSMGVNRPTMKEVSDELAKLKALHQKSWAQQNSDETEHLLGESSQSFCNNASPSVNHSQTVISFEIENYTDSI</sequence>
<dbReference type="Proteomes" id="UP001314170">
    <property type="component" value="Unassembled WGS sequence"/>
</dbReference>
<evidence type="ECO:0000313" key="10">
    <source>
        <dbReference type="Proteomes" id="UP001314170"/>
    </source>
</evidence>
<evidence type="ECO:0000313" key="9">
    <source>
        <dbReference type="EMBL" id="CAK7329232.1"/>
    </source>
</evidence>
<evidence type="ECO:0000256" key="7">
    <source>
        <dbReference type="SAM" id="SignalP"/>
    </source>
</evidence>
<dbReference type="GO" id="GO:0030247">
    <property type="term" value="F:polysaccharide binding"/>
    <property type="evidence" value="ECO:0007669"/>
    <property type="project" value="InterPro"/>
</dbReference>
<dbReference type="InterPro" id="IPR001881">
    <property type="entry name" value="EGF-like_Ca-bd_dom"/>
</dbReference>
<dbReference type="AlphaFoldDB" id="A0AAV1R5F0"/>
<dbReference type="CDD" id="cd00054">
    <property type="entry name" value="EGF_CA"/>
    <property type="match status" value="1"/>
</dbReference>
<dbReference type="EMBL" id="CAWUPB010000913">
    <property type="protein sequence ID" value="CAK7329232.1"/>
    <property type="molecule type" value="Genomic_DNA"/>
</dbReference>
<dbReference type="GO" id="GO:0005509">
    <property type="term" value="F:calcium ion binding"/>
    <property type="evidence" value="ECO:0007669"/>
    <property type="project" value="InterPro"/>
</dbReference>
<keyword evidence="4" id="KW-0677">Repeat</keyword>
<dbReference type="InterPro" id="IPR025287">
    <property type="entry name" value="WAK_GUB"/>
</dbReference>
<evidence type="ECO:0000259" key="8">
    <source>
        <dbReference type="PROSITE" id="PS50026"/>
    </source>
</evidence>
<accession>A0AAV1R5F0</accession>
<dbReference type="PROSITE" id="PS00010">
    <property type="entry name" value="ASX_HYDROXYL"/>
    <property type="match status" value="1"/>
</dbReference>
<dbReference type="PROSITE" id="PS01187">
    <property type="entry name" value="EGF_CA"/>
    <property type="match status" value="1"/>
</dbReference>
<dbReference type="SUPFAM" id="SSF57196">
    <property type="entry name" value="EGF/Laminin"/>
    <property type="match status" value="1"/>
</dbReference>
<dbReference type="InterPro" id="IPR000742">
    <property type="entry name" value="EGF"/>
</dbReference>
<keyword evidence="10" id="KW-1185">Reference proteome</keyword>